<proteinExistence type="predicted"/>
<accession>A0ABQ5UUN9</accession>
<comment type="caution">
    <text evidence="2">The sequence shown here is derived from an EMBL/GenBank/DDBJ whole genome shotgun (WGS) entry which is preliminary data.</text>
</comment>
<dbReference type="RefSeq" id="WP_284365952.1">
    <property type="nucleotide sequence ID" value="NZ_BSNI01000002.1"/>
</dbReference>
<keyword evidence="1" id="KW-0472">Membrane</keyword>
<sequence length="84" mass="9360">MGRNNTELLIAEIVGARKPDNLSWVLWAAKWENLAACWDESAAVVASLMVNKDLKPFKSTAYGFGILIAFYLAIDACVVIKRRM</sequence>
<keyword evidence="1" id="KW-1133">Transmembrane helix</keyword>
<gene>
    <name evidence="2" type="ORF">GCM10007879_31050</name>
</gene>
<evidence type="ECO:0000313" key="3">
    <source>
        <dbReference type="Proteomes" id="UP001161405"/>
    </source>
</evidence>
<feature type="transmembrane region" description="Helical" evidence="1">
    <location>
        <begin position="61"/>
        <end position="80"/>
    </location>
</feature>
<keyword evidence="3" id="KW-1185">Reference proteome</keyword>
<evidence type="ECO:0000313" key="2">
    <source>
        <dbReference type="EMBL" id="GLQ18856.1"/>
    </source>
</evidence>
<reference evidence="2" key="2">
    <citation type="submission" date="2023-01" db="EMBL/GenBank/DDBJ databases">
        <title>Draft genome sequence of Maritalea porphyrae strain NBRC 107169.</title>
        <authorList>
            <person name="Sun Q."/>
            <person name="Mori K."/>
        </authorList>
    </citation>
    <scope>NUCLEOTIDE SEQUENCE</scope>
    <source>
        <strain evidence="2">NBRC 107169</strain>
    </source>
</reference>
<dbReference type="EMBL" id="BSNI01000002">
    <property type="protein sequence ID" value="GLQ18856.1"/>
    <property type="molecule type" value="Genomic_DNA"/>
</dbReference>
<dbReference type="Proteomes" id="UP001161405">
    <property type="component" value="Unassembled WGS sequence"/>
</dbReference>
<name>A0ABQ5UUN9_9HYPH</name>
<reference evidence="2" key="1">
    <citation type="journal article" date="2014" name="Int. J. Syst. Evol. Microbiol.">
        <title>Complete genome of a new Firmicutes species belonging to the dominant human colonic microbiota ('Ruminococcus bicirculans') reveals two chromosomes and a selective capacity to utilize plant glucans.</title>
        <authorList>
            <consortium name="NISC Comparative Sequencing Program"/>
            <person name="Wegmann U."/>
            <person name="Louis P."/>
            <person name="Goesmann A."/>
            <person name="Henrissat B."/>
            <person name="Duncan S.H."/>
            <person name="Flint H.J."/>
        </authorList>
    </citation>
    <scope>NUCLEOTIDE SEQUENCE</scope>
    <source>
        <strain evidence="2">NBRC 107169</strain>
    </source>
</reference>
<organism evidence="2 3">
    <name type="scientific">Maritalea porphyrae</name>
    <dbReference type="NCBI Taxonomy" id="880732"/>
    <lineage>
        <taxon>Bacteria</taxon>
        <taxon>Pseudomonadati</taxon>
        <taxon>Pseudomonadota</taxon>
        <taxon>Alphaproteobacteria</taxon>
        <taxon>Hyphomicrobiales</taxon>
        <taxon>Devosiaceae</taxon>
        <taxon>Maritalea</taxon>
    </lineage>
</organism>
<keyword evidence="1" id="KW-0812">Transmembrane</keyword>
<evidence type="ECO:0000256" key="1">
    <source>
        <dbReference type="SAM" id="Phobius"/>
    </source>
</evidence>
<protein>
    <submittedName>
        <fullName evidence="2">Uncharacterized protein</fullName>
    </submittedName>
</protein>